<dbReference type="GO" id="GO:0015074">
    <property type="term" value="P:DNA integration"/>
    <property type="evidence" value="ECO:0007669"/>
    <property type="project" value="InterPro"/>
</dbReference>
<dbReference type="Pfam" id="PF17921">
    <property type="entry name" value="Integrase_H2C2"/>
    <property type="match status" value="1"/>
</dbReference>
<dbReference type="EMBL" id="KN822030">
    <property type="protein sequence ID" value="KIM64092.1"/>
    <property type="molecule type" value="Genomic_DNA"/>
</dbReference>
<dbReference type="InterPro" id="IPR041588">
    <property type="entry name" value="Integrase_H2C2"/>
</dbReference>
<gene>
    <name evidence="9" type="ORF">SCLCIDRAFT_23719</name>
</gene>
<reference evidence="10" key="2">
    <citation type="submission" date="2015-01" db="EMBL/GenBank/DDBJ databases">
        <title>Evolutionary Origins and Diversification of the Mycorrhizal Mutualists.</title>
        <authorList>
            <consortium name="DOE Joint Genome Institute"/>
            <consortium name="Mycorrhizal Genomics Consortium"/>
            <person name="Kohler A."/>
            <person name="Kuo A."/>
            <person name="Nagy L.G."/>
            <person name="Floudas D."/>
            <person name="Copeland A."/>
            <person name="Barry K.W."/>
            <person name="Cichocki N."/>
            <person name="Veneault-Fourrey C."/>
            <person name="LaButti K."/>
            <person name="Lindquist E.A."/>
            <person name="Lipzen A."/>
            <person name="Lundell T."/>
            <person name="Morin E."/>
            <person name="Murat C."/>
            <person name="Riley R."/>
            <person name="Ohm R."/>
            <person name="Sun H."/>
            <person name="Tunlid A."/>
            <person name="Henrissat B."/>
            <person name="Grigoriev I.V."/>
            <person name="Hibbett D.S."/>
            <person name="Martin F."/>
        </authorList>
    </citation>
    <scope>NUCLEOTIDE SEQUENCE [LARGE SCALE GENOMIC DNA]</scope>
    <source>
        <strain evidence="10">Foug A</strain>
    </source>
</reference>
<evidence type="ECO:0000313" key="9">
    <source>
        <dbReference type="EMBL" id="KIM64092.1"/>
    </source>
</evidence>
<dbReference type="PANTHER" id="PTHR37984:SF15">
    <property type="entry name" value="INTEGRASE CATALYTIC DOMAIN-CONTAINING PROTEIN"/>
    <property type="match status" value="1"/>
</dbReference>
<keyword evidence="6" id="KW-0694">RNA-binding</keyword>
<dbReference type="AlphaFoldDB" id="A0A0C3AGU1"/>
<evidence type="ECO:0000313" key="10">
    <source>
        <dbReference type="Proteomes" id="UP000053989"/>
    </source>
</evidence>
<dbReference type="InterPro" id="IPR001584">
    <property type="entry name" value="Integrase_cat-core"/>
</dbReference>
<dbReference type="Pfam" id="PF17917">
    <property type="entry name" value="RT_RNaseH"/>
    <property type="match status" value="1"/>
</dbReference>
<dbReference type="OrthoDB" id="2273864at2759"/>
<dbReference type="SUPFAM" id="SSF53098">
    <property type="entry name" value="Ribonuclease H-like"/>
    <property type="match status" value="1"/>
</dbReference>
<keyword evidence="2" id="KW-0548">Nucleotidyltransferase</keyword>
<dbReference type="InterPro" id="IPR012337">
    <property type="entry name" value="RNaseH-like_sf"/>
</dbReference>
<sequence length="351" mass="40480">MLAIIKATEAWRHYLKATPYAFKIHTDHNNLLYFTKSQNLSKKEARCTLQIRLVLLNPVTIKSINITDHTYEERQSLITDFHDTPVAGHKGVKATYNGLRKHYIWNGMKEQIQTYIKHCQKCQQSKVSNQKTSGSLLPLPTPSSPWQDITMDFTEMPESLRYNYILVIVDHFSKEVIFVPCTKEETAYSTAELFRDHVWCQHGLPSTVVSNHGLVFVSNFLGELYKLLGIKRKMTYVNDQQNDWAKWIKITQFVWNNTVSEVTTDSLFGITWSYSPHMGVEPAETVAPVAKDFVVIFNKVVEASEKAKLSMKLQADKHRNPALDYKVGQQVWLSMDNLHMLNHASKKLMEK</sequence>
<dbReference type="InterPro" id="IPR050951">
    <property type="entry name" value="Retrovirus_Pol_polyprotein"/>
</dbReference>
<dbReference type="Proteomes" id="UP000053989">
    <property type="component" value="Unassembled WGS sequence"/>
</dbReference>
<dbReference type="GO" id="GO:0016787">
    <property type="term" value="F:hydrolase activity"/>
    <property type="evidence" value="ECO:0007669"/>
    <property type="project" value="UniProtKB-KW"/>
</dbReference>
<keyword evidence="4" id="KW-0255">Endonuclease</keyword>
<name>A0A0C3AGU1_9AGAM</name>
<dbReference type="GO" id="GO:0003723">
    <property type="term" value="F:RNA binding"/>
    <property type="evidence" value="ECO:0007669"/>
    <property type="project" value="UniProtKB-KW"/>
</dbReference>
<dbReference type="InParanoid" id="A0A0C3AGU1"/>
<evidence type="ECO:0000256" key="3">
    <source>
        <dbReference type="ARBA" id="ARBA00022722"/>
    </source>
</evidence>
<dbReference type="PANTHER" id="PTHR37984">
    <property type="entry name" value="PROTEIN CBG26694"/>
    <property type="match status" value="1"/>
</dbReference>
<keyword evidence="10" id="KW-1185">Reference proteome</keyword>
<evidence type="ECO:0000256" key="5">
    <source>
        <dbReference type="ARBA" id="ARBA00022801"/>
    </source>
</evidence>
<dbReference type="Gene3D" id="1.10.340.70">
    <property type="match status" value="1"/>
</dbReference>
<dbReference type="Pfam" id="PF00665">
    <property type="entry name" value="rve"/>
    <property type="match status" value="1"/>
</dbReference>
<keyword evidence="3" id="KW-0540">Nuclease</keyword>
<organism evidence="9 10">
    <name type="scientific">Scleroderma citrinum Foug A</name>
    <dbReference type="NCBI Taxonomy" id="1036808"/>
    <lineage>
        <taxon>Eukaryota</taxon>
        <taxon>Fungi</taxon>
        <taxon>Dikarya</taxon>
        <taxon>Basidiomycota</taxon>
        <taxon>Agaricomycotina</taxon>
        <taxon>Agaricomycetes</taxon>
        <taxon>Agaricomycetidae</taxon>
        <taxon>Boletales</taxon>
        <taxon>Sclerodermatineae</taxon>
        <taxon>Sclerodermataceae</taxon>
        <taxon>Scleroderma</taxon>
    </lineage>
</organism>
<dbReference type="GO" id="GO:0003964">
    <property type="term" value="F:RNA-directed DNA polymerase activity"/>
    <property type="evidence" value="ECO:0007669"/>
    <property type="project" value="UniProtKB-KW"/>
</dbReference>
<feature type="domain" description="Integrase catalytic" evidence="8">
    <location>
        <begin position="141"/>
        <end position="231"/>
    </location>
</feature>
<proteinExistence type="predicted"/>
<keyword evidence="1" id="KW-0808">Transferase</keyword>
<dbReference type="PROSITE" id="PS50994">
    <property type="entry name" value="INTEGRASE"/>
    <property type="match status" value="1"/>
</dbReference>
<dbReference type="InterPro" id="IPR041373">
    <property type="entry name" value="RT_RNaseH"/>
</dbReference>
<evidence type="ECO:0000256" key="6">
    <source>
        <dbReference type="ARBA" id="ARBA00022884"/>
    </source>
</evidence>
<evidence type="ECO:0000256" key="2">
    <source>
        <dbReference type="ARBA" id="ARBA00022695"/>
    </source>
</evidence>
<evidence type="ECO:0000256" key="4">
    <source>
        <dbReference type="ARBA" id="ARBA00022759"/>
    </source>
</evidence>
<dbReference type="STRING" id="1036808.A0A0C3AGU1"/>
<reference evidence="9 10" key="1">
    <citation type="submission" date="2014-04" db="EMBL/GenBank/DDBJ databases">
        <authorList>
            <consortium name="DOE Joint Genome Institute"/>
            <person name="Kuo A."/>
            <person name="Kohler A."/>
            <person name="Nagy L.G."/>
            <person name="Floudas D."/>
            <person name="Copeland A."/>
            <person name="Barry K.W."/>
            <person name="Cichocki N."/>
            <person name="Veneault-Fourrey C."/>
            <person name="LaButti K."/>
            <person name="Lindquist E.A."/>
            <person name="Lipzen A."/>
            <person name="Lundell T."/>
            <person name="Morin E."/>
            <person name="Murat C."/>
            <person name="Sun H."/>
            <person name="Tunlid A."/>
            <person name="Henrissat B."/>
            <person name="Grigoriev I.V."/>
            <person name="Hibbett D.S."/>
            <person name="Martin F."/>
            <person name="Nordberg H.P."/>
            <person name="Cantor M.N."/>
            <person name="Hua S.X."/>
        </authorList>
    </citation>
    <scope>NUCLEOTIDE SEQUENCE [LARGE SCALE GENOMIC DNA]</scope>
    <source>
        <strain evidence="9 10">Foug A</strain>
    </source>
</reference>
<dbReference type="InterPro" id="IPR036397">
    <property type="entry name" value="RNaseH_sf"/>
</dbReference>
<keyword evidence="5" id="KW-0378">Hydrolase</keyword>
<evidence type="ECO:0000259" key="8">
    <source>
        <dbReference type="PROSITE" id="PS50994"/>
    </source>
</evidence>
<keyword evidence="7" id="KW-0695">RNA-directed DNA polymerase</keyword>
<evidence type="ECO:0000256" key="1">
    <source>
        <dbReference type="ARBA" id="ARBA00022679"/>
    </source>
</evidence>
<dbReference type="HOGENOM" id="CLU_000384_6_1_1"/>
<accession>A0A0C3AGU1</accession>
<dbReference type="GO" id="GO:0005634">
    <property type="term" value="C:nucleus"/>
    <property type="evidence" value="ECO:0007669"/>
    <property type="project" value="UniProtKB-ARBA"/>
</dbReference>
<protein>
    <recommendedName>
        <fullName evidence="8">Integrase catalytic domain-containing protein</fullName>
    </recommendedName>
</protein>
<dbReference type="GO" id="GO:0004519">
    <property type="term" value="F:endonuclease activity"/>
    <property type="evidence" value="ECO:0007669"/>
    <property type="project" value="UniProtKB-KW"/>
</dbReference>
<evidence type="ECO:0000256" key="7">
    <source>
        <dbReference type="ARBA" id="ARBA00022918"/>
    </source>
</evidence>
<dbReference type="Gene3D" id="3.30.420.10">
    <property type="entry name" value="Ribonuclease H-like superfamily/Ribonuclease H"/>
    <property type="match status" value="1"/>
</dbReference>